<accession>A0A0V0QZ43</accession>
<dbReference type="AlphaFoldDB" id="A0A0V0QZ43"/>
<reference evidence="1 2" key="1">
    <citation type="journal article" date="2015" name="Sci. Rep.">
        <title>Genome of the facultative scuticociliatosis pathogen Pseudocohnilembus persalinus provides insight into its virulence through horizontal gene transfer.</title>
        <authorList>
            <person name="Xiong J."/>
            <person name="Wang G."/>
            <person name="Cheng J."/>
            <person name="Tian M."/>
            <person name="Pan X."/>
            <person name="Warren A."/>
            <person name="Jiang C."/>
            <person name="Yuan D."/>
            <person name="Miao W."/>
        </authorList>
    </citation>
    <scope>NUCLEOTIDE SEQUENCE [LARGE SCALE GENOMIC DNA]</scope>
    <source>
        <strain evidence="1">36N120E</strain>
    </source>
</reference>
<comment type="caution">
    <text evidence="1">The sequence shown here is derived from an EMBL/GenBank/DDBJ whole genome shotgun (WGS) entry which is preliminary data.</text>
</comment>
<dbReference type="Pfam" id="PF22595">
    <property type="entry name" value="CFAP107"/>
    <property type="match status" value="1"/>
</dbReference>
<evidence type="ECO:0000313" key="1">
    <source>
        <dbReference type="EMBL" id="KRX07157.1"/>
    </source>
</evidence>
<gene>
    <name evidence="1" type="ORF">PPERSA_00067</name>
</gene>
<organism evidence="1 2">
    <name type="scientific">Pseudocohnilembus persalinus</name>
    <name type="common">Ciliate</name>
    <dbReference type="NCBI Taxonomy" id="266149"/>
    <lineage>
        <taxon>Eukaryota</taxon>
        <taxon>Sar</taxon>
        <taxon>Alveolata</taxon>
        <taxon>Ciliophora</taxon>
        <taxon>Intramacronucleata</taxon>
        <taxon>Oligohymenophorea</taxon>
        <taxon>Scuticociliatia</taxon>
        <taxon>Philasterida</taxon>
        <taxon>Pseudocohnilembidae</taxon>
        <taxon>Pseudocohnilembus</taxon>
    </lineage>
</organism>
<name>A0A0V0QZ43_PSEPJ</name>
<dbReference type="InterPro" id="IPR054709">
    <property type="entry name" value="CFAP107"/>
</dbReference>
<dbReference type="OrthoDB" id="284481at2759"/>
<evidence type="ECO:0000313" key="2">
    <source>
        <dbReference type="Proteomes" id="UP000054937"/>
    </source>
</evidence>
<dbReference type="OMA" id="QEFKNPR"/>
<protein>
    <submittedName>
        <fullName evidence="1">Uncharacterized protein</fullName>
    </submittedName>
</protein>
<sequence length="147" mass="18128">MNTDFIRQQTTLPEKKYGSNVLIGNWQEERCDPDNRYNAFYYERKFGENEYESRTQNEMKFADTKQNWMKFRGTDQDHFVTMHRQEYKDPKEQKRTSELNKFVLRKGVFEQNPEQMEQYRERWTKSKQTFDRTYLGNTQQSFKDIVQ</sequence>
<proteinExistence type="predicted"/>
<dbReference type="Proteomes" id="UP000054937">
    <property type="component" value="Unassembled WGS sequence"/>
</dbReference>
<keyword evidence="2" id="KW-1185">Reference proteome</keyword>
<dbReference type="EMBL" id="LDAU01000086">
    <property type="protein sequence ID" value="KRX07157.1"/>
    <property type="molecule type" value="Genomic_DNA"/>
</dbReference>
<dbReference type="InParanoid" id="A0A0V0QZ43"/>